<keyword evidence="2" id="KW-1185">Reference proteome</keyword>
<dbReference type="Proteomes" id="UP001152747">
    <property type="component" value="Unassembled WGS sequence"/>
</dbReference>
<dbReference type="AlphaFoldDB" id="A0A9P1N326"/>
<accession>A0A9P1N326</accession>
<sequence length="90" mass="10176">MSGENPERGIILGSSSETIFIITSNEEVIMRQNDKTRNLAMGDCLHILSTSTTNWRNPAGFREIKRVVENFEKVPAFLLNGNIKIIERVL</sequence>
<evidence type="ECO:0000313" key="1">
    <source>
        <dbReference type="EMBL" id="CAI5449560.1"/>
    </source>
</evidence>
<reference evidence="1" key="1">
    <citation type="submission" date="2022-11" db="EMBL/GenBank/DDBJ databases">
        <authorList>
            <person name="Kikuchi T."/>
        </authorList>
    </citation>
    <scope>NUCLEOTIDE SEQUENCE</scope>
    <source>
        <strain evidence="1">PS1010</strain>
    </source>
</reference>
<evidence type="ECO:0000313" key="2">
    <source>
        <dbReference type="Proteomes" id="UP001152747"/>
    </source>
</evidence>
<dbReference type="EMBL" id="CANHGI010000004">
    <property type="protein sequence ID" value="CAI5449560.1"/>
    <property type="molecule type" value="Genomic_DNA"/>
</dbReference>
<comment type="caution">
    <text evidence="1">The sequence shown here is derived from an EMBL/GenBank/DDBJ whole genome shotgun (WGS) entry which is preliminary data.</text>
</comment>
<protein>
    <submittedName>
        <fullName evidence="1">Uncharacterized protein</fullName>
    </submittedName>
</protein>
<gene>
    <name evidence="1" type="ORF">CAMP_LOCUS12197</name>
</gene>
<organism evidence="1 2">
    <name type="scientific">Caenorhabditis angaria</name>
    <dbReference type="NCBI Taxonomy" id="860376"/>
    <lineage>
        <taxon>Eukaryota</taxon>
        <taxon>Metazoa</taxon>
        <taxon>Ecdysozoa</taxon>
        <taxon>Nematoda</taxon>
        <taxon>Chromadorea</taxon>
        <taxon>Rhabditida</taxon>
        <taxon>Rhabditina</taxon>
        <taxon>Rhabditomorpha</taxon>
        <taxon>Rhabditoidea</taxon>
        <taxon>Rhabditidae</taxon>
        <taxon>Peloderinae</taxon>
        <taxon>Caenorhabditis</taxon>
    </lineage>
</organism>
<name>A0A9P1N326_9PELO</name>
<proteinExistence type="predicted"/>